<dbReference type="Proteomes" id="UP000249495">
    <property type="component" value="Chromosome 1"/>
</dbReference>
<evidence type="ECO:0000313" key="3">
    <source>
        <dbReference type="Proteomes" id="UP000249495"/>
    </source>
</evidence>
<evidence type="ECO:0000313" key="2">
    <source>
        <dbReference type="EMBL" id="SQF40541.1"/>
    </source>
</evidence>
<keyword evidence="1" id="KW-0175">Coiled coil</keyword>
<dbReference type="RefSeq" id="WP_018029965.1">
    <property type="nucleotide sequence ID" value="NZ_LS483343.1"/>
</dbReference>
<organism evidence="2 3">
    <name type="scientific">Streptococcus ferus</name>
    <dbReference type="NCBI Taxonomy" id="1345"/>
    <lineage>
        <taxon>Bacteria</taxon>
        <taxon>Bacillati</taxon>
        <taxon>Bacillota</taxon>
        <taxon>Bacilli</taxon>
        <taxon>Lactobacillales</taxon>
        <taxon>Streptococcaceae</taxon>
        <taxon>Streptococcus</taxon>
    </lineage>
</organism>
<reference evidence="2 3" key="1">
    <citation type="submission" date="2018-06" db="EMBL/GenBank/DDBJ databases">
        <authorList>
            <consortium name="Pathogen Informatics"/>
            <person name="Doyle S."/>
        </authorList>
    </citation>
    <scope>NUCLEOTIDE SEQUENCE [LARGE SCALE GENOMIC DNA]</scope>
    <source>
        <strain evidence="2 3">NCTC12278</strain>
    </source>
</reference>
<dbReference type="STRING" id="1123303.GCA_000372425_00636"/>
<proteinExistence type="predicted"/>
<dbReference type="EMBL" id="LS483343">
    <property type="protein sequence ID" value="SQF40541.1"/>
    <property type="molecule type" value="Genomic_DNA"/>
</dbReference>
<dbReference type="AlphaFoldDB" id="A0A2X3XZG6"/>
<sequence>MSNYRQTIKEDPFVFAEKINKVKKELLSFEEMADEIKKRQSEIDDAFAQTLSQFRQLDYYDLSESDNLSIIDLQHRQSYLRESVQDALENSLKTCLKQQDSLQSQLQELRTAYRDFMEKQEEANKEKLKRT</sequence>
<keyword evidence="3" id="KW-1185">Reference proteome</keyword>
<accession>A0A2X3XZG6</accession>
<dbReference type="KEGG" id="sfer:NCTC12278_01112"/>
<evidence type="ECO:0000256" key="1">
    <source>
        <dbReference type="SAM" id="Coils"/>
    </source>
</evidence>
<protein>
    <submittedName>
        <fullName evidence="2">Uncharacterized protein</fullName>
    </submittedName>
</protein>
<gene>
    <name evidence="2" type="ORF">NCTC12278_01112</name>
</gene>
<feature type="coiled-coil region" evidence="1">
    <location>
        <begin position="92"/>
        <end position="126"/>
    </location>
</feature>
<name>A0A2X3XZG6_9STRE</name>